<comment type="caution">
    <text evidence="3">The sequence shown here is derived from an EMBL/GenBank/DDBJ whole genome shotgun (WGS) entry which is preliminary data.</text>
</comment>
<evidence type="ECO:0000256" key="2">
    <source>
        <dbReference type="SAM" id="SignalP"/>
    </source>
</evidence>
<keyword evidence="2" id="KW-0732">Signal</keyword>
<feature type="chain" id="PRO_5046440169" evidence="2">
    <location>
        <begin position="23"/>
        <end position="57"/>
    </location>
</feature>
<name>A0ABW3R490_9PSEU</name>
<gene>
    <name evidence="3" type="ORF">ACFQ3T_32275</name>
</gene>
<reference evidence="4" key="1">
    <citation type="journal article" date="2019" name="Int. J. Syst. Evol. Microbiol.">
        <title>The Global Catalogue of Microorganisms (GCM) 10K type strain sequencing project: providing services to taxonomists for standard genome sequencing and annotation.</title>
        <authorList>
            <consortium name="The Broad Institute Genomics Platform"/>
            <consortium name="The Broad Institute Genome Sequencing Center for Infectious Disease"/>
            <person name="Wu L."/>
            <person name="Ma J."/>
        </authorList>
    </citation>
    <scope>NUCLEOTIDE SEQUENCE [LARGE SCALE GENOMIC DNA]</scope>
    <source>
        <strain evidence="4">CCUG 60214</strain>
    </source>
</reference>
<proteinExistence type="predicted"/>
<feature type="signal peptide" evidence="2">
    <location>
        <begin position="1"/>
        <end position="22"/>
    </location>
</feature>
<sequence length="57" mass="5760">MKRLVAALAAASFLLSSGAATAQPGTARAGTAQPTPPSPARLPCVTWSWSASPPRAR</sequence>
<feature type="region of interest" description="Disordered" evidence="1">
    <location>
        <begin position="22"/>
        <end position="57"/>
    </location>
</feature>
<protein>
    <submittedName>
        <fullName evidence="3">Uncharacterized protein</fullName>
    </submittedName>
</protein>
<keyword evidence="4" id="KW-1185">Reference proteome</keyword>
<evidence type="ECO:0000256" key="1">
    <source>
        <dbReference type="SAM" id="MobiDB-lite"/>
    </source>
</evidence>
<evidence type="ECO:0000313" key="4">
    <source>
        <dbReference type="Proteomes" id="UP001597168"/>
    </source>
</evidence>
<accession>A0ABW3R490</accession>
<evidence type="ECO:0000313" key="3">
    <source>
        <dbReference type="EMBL" id="MFD1151838.1"/>
    </source>
</evidence>
<dbReference type="RefSeq" id="WP_380729196.1">
    <property type="nucleotide sequence ID" value="NZ_JBHTLK010000284.1"/>
</dbReference>
<dbReference type="EMBL" id="JBHTLK010000284">
    <property type="protein sequence ID" value="MFD1151838.1"/>
    <property type="molecule type" value="Genomic_DNA"/>
</dbReference>
<dbReference type="Proteomes" id="UP001597168">
    <property type="component" value="Unassembled WGS sequence"/>
</dbReference>
<organism evidence="3 4">
    <name type="scientific">Saccharothrix hoggarensis</name>
    <dbReference type="NCBI Taxonomy" id="913853"/>
    <lineage>
        <taxon>Bacteria</taxon>
        <taxon>Bacillati</taxon>
        <taxon>Actinomycetota</taxon>
        <taxon>Actinomycetes</taxon>
        <taxon>Pseudonocardiales</taxon>
        <taxon>Pseudonocardiaceae</taxon>
        <taxon>Saccharothrix</taxon>
    </lineage>
</organism>